<feature type="region of interest" description="Disordered" evidence="1">
    <location>
        <begin position="70"/>
        <end position="90"/>
    </location>
</feature>
<dbReference type="AlphaFoldDB" id="A0A1I5BVQ9"/>
<proteinExistence type="predicted"/>
<organism evidence="2 3">
    <name type="scientific">Actinomadura madurae</name>
    <dbReference type="NCBI Taxonomy" id="1993"/>
    <lineage>
        <taxon>Bacteria</taxon>
        <taxon>Bacillati</taxon>
        <taxon>Actinomycetota</taxon>
        <taxon>Actinomycetes</taxon>
        <taxon>Streptosporangiales</taxon>
        <taxon>Thermomonosporaceae</taxon>
        <taxon>Actinomadura</taxon>
    </lineage>
</organism>
<gene>
    <name evidence="2" type="ORF">SAMN04489713_10343</name>
</gene>
<dbReference type="Proteomes" id="UP000183413">
    <property type="component" value="Unassembled WGS sequence"/>
</dbReference>
<evidence type="ECO:0000256" key="1">
    <source>
        <dbReference type="SAM" id="MobiDB-lite"/>
    </source>
</evidence>
<dbReference type="eggNOG" id="ENOG50338JT">
    <property type="taxonomic scope" value="Bacteria"/>
</dbReference>
<dbReference type="EMBL" id="FOVH01000003">
    <property type="protein sequence ID" value="SFN78780.1"/>
    <property type="molecule type" value="Genomic_DNA"/>
</dbReference>
<reference evidence="2 3" key="1">
    <citation type="submission" date="2016-10" db="EMBL/GenBank/DDBJ databases">
        <authorList>
            <person name="de Groot N.N."/>
        </authorList>
    </citation>
    <scope>NUCLEOTIDE SEQUENCE [LARGE SCALE GENOMIC DNA]</scope>
    <source>
        <strain evidence="2 3">DSM 43067</strain>
    </source>
</reference>
<accession>A0A1I5BVQ9</accession>
<protein>
    <submittedName>
        <fullName evidence="2">Uncharacterized protein</fullName>
    </submittedName>
</protein>
<evidence type="ECO:0000313" key="3">
    <source>
        <dbReference type="Proteomes" id="UP000183413"/>
    </source>
</evidence>
<dbReference type="InParanoid" id="A0A1I5BVQ9"/>
<sequence length="272" mass="30424">MDEAQAIALVVKRIRSRNLDYPTDGLVADRYEGGWCVYASVDVDESDPVAFLEMPVGRLVFLVGETGLVEEVSSSDPPPNAQERVPRPPRAGLNADEYMEEFAQWLAEDGPDDRRAVDDFAIVGRGDRDHENEVGVEAAQRIEPIVQQLALLGPHGWRWLWADFAFTVSAEISHLRFSSHQGSVVVPVPESVAELVRDQRDAAAHMPAGPWWRLMLTVTDHGETTVNYDYGDGPFPHDRLLAPEHYGNDLDTYPRPYVAAWLARYIEGPDAY</sequence>
<evidence type="ECO:0000313" key="2">
    <source>
        <dbReference type="EMBL" id="SFN78780.1"/>
    </source>
</evidence>
<dbReference type="InterPro" id="IPR036170">
    <property type="entry name" value="YezG-like_sf"/>
</dbReference>
<dbReference type="SUPFAM" id="SSF160424">
    <property type="entry name" value="BH3703-like"/>
    <property type="match status" value="1"/>
</dbReference>
<name>A0A1I5BVQ9_9ACTN</name>
<keyword evidence="3" id="KW-1185">Reference proteome</keyword>